<dbReference type="PROSITE" id="PS50011">
    <property type="entry name" value="PROTEIN_KINASE_DOM"/>
    <property type="match status" value="1"/>
</dbReference>
<dbReference type="GO" id="GO:0005886">
    <property type="term" value="C:plasma membrane"/>
    <property type="evidence" value="ECO:0007669"/>
    <property type="project" value="UniProtKB-SubCell"/>
</dbReference>
<keyword evidence="2" id="KW-0472">Membrane</keyword>
<comment type="subcellular location">
    <subcellularLocation>
        <location evidence="1">Cell membrane</location>
    </subcellularLocation>
</comment>
<feature type="domain" description="Protein kinase" evidence="3">
    <location>
        <begin position="38"/>
        <end position="330"/>
    </location>
</feature>
<organism evidence="4 5">
    <name type="scientific">Cucumis melo</name>
    <name type="common">Muskmelon</name>
    <dbReference type="NCBI Taxonomy" id="3656"/>
    <lineage>
        <taxon>Eukaryota</taxon>
        <taxon>Viridiplantae</taxon>
        <taxon>Streptophyta</taxon>
        <taxon>Embryophyta</taxon>
        <taxon>Tracheophyta</taxon>
        <taxon>Spermatophyta</taxon>
        <taxon>Magnoliopsida</taxon>
        <taxon>eudicotyledons</taxon>
        <taxon>Gunneridae</taxon>
        <taxon>Pentapetalae</taxon>
        <taxon>rosids</taxon>
        <taxon>fabids</taxon>
        <taxon>Cucurbitales</taxon>
        <taxon>Cucurbitaceae</taxon>
        <taxon>Benincaseae</taxon>
        <taxon>Cucumis</taxon>
    </lineage>
</organism>
<dbReference type="Gramene" id="MELO3C011857.2.1">
    <property type="protein sequence ID" value="MELO3C011857.2.1"/>
    <property type="gene ID" value="MELO3C011857.2"/>
</dbReference>
<dbReference type="eggNOG" id="KOG1187">
    <property type="taxonomic scope" value="Eukaryota"/>
</dbReference>
<evidence type="ECO:0000313" key="5">
    <source>
        <dbReference type="RefSeq" id="XP_008446023.2"/>
    </source>
</evidence>
<dbReference type="RefSeq" id="XP_008446023.2">
    <property type="nucleotide sequence ID" value="XM_008447801.3"/>
</dbReference>
<evidence type="ECO:0000256" key="1">
    <source>
        <dbReference type="ARBA" id="ARBA00004236"/>
    </source>
</evidence>
<dbReference type="InParanoid" id="A0A1S3BEW9"/>
<sequence>MQLPDLALFSRRVSMADSENGNVLIFTFEDLKSFTNNFNGNNLIGITQSGRFYRGQLRPPWLAATITETRIVTVKLWDQKQELDKEKVNQVYFQEVKLITHQSLKNNPSLAKLIGYCCEDGVKGFVYDLNPLGSLQNLRGRDDHINWLQRVDVILELARLLDFIHNQENQSLGFHFRASNILLDWECKPKLCGFKLISDNGLDADLYKLSKFTQLPFGYFHPSIRGESEGKVSSDVYSLGEILLGLIAKRDVEPQSLGKQNHQEVVNSSVSIWAKNEYRPNVSLVHESLQKDWGYSTEEGIKLTELGMHSIEFFPRNRPSIKQILQHLEALQVTQRLSDVRPRKKERKLPSSSMGM</sequence>
<dbReference type="InterPro" id="IPR001245">
    <property type="entry name" value="Ser-Thr/Tyr_kinase_cat_dom"/>
</dbReference>
<dbReference type="PANTHER" id="PTHR45621">
    <property type="entry name" value="OS01G0588500 PROTEIN-RELATED"/>
    <property type="match status" value="1"/>
</dbReference>
<dbReference type="InterPro" id="IPR011009">
    <property type="entry name" value="Kinase-like_dom_sf"/>
</dbReference>
<keyword evidence="2" id="KW-1003">Cell membrane</keyword>
<proteinExistence type="predicted"/>
<accession>A0A1S3BEW9</accession>
<dbReference type="SUPFAM" id="SSF56112">
    <property type="entry name" value="Protein kinase-like (PK-like)"/>
    <property type="match status" value="1"/>
</dbReference>
<evidence type="ECO:0000313" key="4">
    <source>
        <dbReference type="Proteomes" id="UP001652600"/>
    </source>
</evidence>
<keyword evidence="5" id="KW-0418">Kinase</keyword>
<reference evidence="5" key="1">
    <citation type="submission" date="2025-08" db="UniProtKB">
        <authorList>
            <consortium name="RefSeq"/>
        </authorList>
    </citation>
    <scope>IDENTIFICATION</scope>
    <source>
        <tissue evidence="5">Stem</tissue>
    </source>
</reference>
<dbReference type="GO" id="GO:0004672">
    <property type="term" value="F:protein kinase activity"/>
    <property type="evidence" value="ECO:0007669"/>
    <property type="project" value="InterPro"/>
</dbReference>
<dbReference type="KEGG" id="cmo:103488875"/>
<dbReference type="SMR" id="A0A1S3BEW9"/>
<protein>
    <submittedName>
        <fullName evidence="5">Probable serine/threonine-protein kinase PBL10 isoform X1</fullName>
    </submittedName>
</protein>
<dbReference type="GeneID" id="103488875"/>
<evidence type="ECO:0000256" key="2">
    <source>
        <dbReference type="ARBA" id="ARBA00022475"/>
    </source>
</evidence>
<gene>
    <name evidence="5" type="primary">LOC103488875</name>
</gene>
<name>A0A1S3BEW9_CUCME</name>
<evidence type="ECO:0000259" key="3">
    <source>
        <dbReference type="PROSITE" id="PS50011"/>
    </source>
</evidence>
<keyword evidence="4" id="KW-1185">Reference proteome</keyword>
<dbReference type="Proteomes" id="UP001652600">
    <property type="component" value="Chromosome 10"/>
</dbReference>
<dbReference type="Pfam" id="PF07714">
    <property type="entry name" value="PK_Tyr_Ser-Thr"/>
    <property type="match status" value="1"/>
</dbReference>
<dbReference type="InterPro" id="IPR000719">
    <property type="entry name" value="Prot_kinase_dom"/>
</dbReference>
<dbReference type="AlphaFoldDB" id="A0A1S3BEW9"/>
<dbReference type="InterPro" id="IPR050823">
    <property type="entry name" value="Plant_Ser_Thr_Prot_Kinase"/>
</dbReference>
<dbReference type="Gene3D" id="1.10.510.10">
    <property type="entry name" value="Transferase(Phosphotransferase) domain 1"/>
    <property type="match status" value="1"/>
</dbReference>
<dbReference type="GO" id="GO:0005524">
    <property type="term" value="F:ATP binding"/>
    <property type="evidence" value="ECO:0007669"/>
    <property type="project" value="InterPro"/>
</dbReference>
<dbReference type="Gene3D" id="3.30.200.20">
    <property type="entry name" value="Phosphorylase Kinase, domain 1"/>
    <property type="match status" value="1"/>
</dbReference>
<keyword evidence="5" id="KW-0808">Transferase</keyword>